<dbReference type="PANTHER" id="PTHR38600">
    <property type="entry name" value="TRANSCRIPTIONAL REGULATORY PROTEIN"/>
    <property type="match status" value="1"/>
</dbReference>
<comment type="caution">
    <text evidence="2">The sequence shown here is derived from an EMBL/GenBank/DDBJ whole genome shotgun (WGS) entry which is preliminary data.</text>
</comment>
<dbReference type="Pfam" id="PF12840">
    <property type="entry name" value="HTH_20"/>
    <property type="match status" value="1"/>
</dbReference>
<proteinExistence type="predicted"/>
<dbReference type="InterPro" id="IPR036390">
    <property type="entry name" value="WH_DNA-bd_sf"/>
</dbReference>
<protein>
    <submittedName>
        <fullName evidence="2">Helix-turn-helix domain-containing protein</fullName>
    </submittedName>
</protein>
<name>A0A7X3FRU1_9HYPH</name>
<dbReference type="GO" id="GO:0003700">
    <property type="term" value="F:DNA-binding transcription factor activity"/>
    <property type="evidence" value="ECO:0007669"/>
    <property type="project" value="InterPro"/>
</dbReference>
<dbReference type="SUPFAM" id="SSF46785">
    <property type="entry name" value="Winged helix' DNA-binding domain"/>
    <property type="match status" value="1"/>
</dbReference>
<feature type="domain" description="HTH arsR-type" evidence="1">
    <location>
        <begin position="9"/>
        <end position="84"/>
    </location>
</feature>
<dbReference type="SMART" id="SM00418">
    <property type="entry name" value="HTH_ARSR"/>
    <property type="match status" value="1"/>
</dbReference>
<dbReference type="InterPro" id="IPR036388">
    <property type="entry name" value="WH-like_DNA-bd_sf"/>
</dbReference>
<dbReference type="RefSeq" id="WP_116588939.1">
    <property type="nucleotide sequence ID" value="NZ_JAVKFR010000023.1"/>
</dbReference>
<evidence type="ECO:0000259" key="1">
    <source>
        <dbReference type="SMART" id="SM00418"/>
    </source>
</evidence>
<reference evidence="2 3" key="1">
    <citation type="submission" date="2019-12" db="EMBL/GenBank/DDBJ databases">
        <title>Devosia maris sp. nov., isolated from the deep seawater.</title>
        <authorList>
            <person name="Liu Y."/>
        </authorList>
    </citation>
    <scope>NUCLEOTIDE SEQUENCE [LARGE SCALE GENOMIC DNA]</scope>
    <source>
        <strain evidence="2 3">L53-10-65</strain>
    </source>
</reference>
<evidence type="ECO:0000313" key="2">
    <source>
        <dbReference type="EMBL" id="MVS99569.1"/>
    </source>
</evidence>
<dbReference type="Proteomes" id="UP000438106">
    <property type="component" value="Unassembled WGS sequence"/>
</dbReference>
<sequence>MSNDDAYDLIFKALGHRVRRRILDLLKAESRTTGMLCDLIPEIDRCTVMQHLRVLEEAGLVVAEKRGRERWNHLDALPVHAIHERWIGPYAAYAAAMLSKLKHRVDARGATP</sequence>
<dbReference type="InterPro" id="IPR011991">
    <property type="entry name" value="ArsR-like_HTH"/>
</dbReference>
<dbReference type="EMBL" id="WQRF01000003">
    <property type="protein sequence ID" value="MVS99569.1"/>
    <property type="molecule type" value="Genomic_DNA"/>
</dbReference>
<evidence type="ECO:0000313" key="3">
    <source>
        <dbReference type="Proteomes" id="UP000438106"/>
    </source>
</evidence>
<dbReference type="InterPro" id="IPR001845">
    <property type="entry name" value="HTH_ArsR_DNA-bd_dom"/>
</dbReference>
<dbReference type="Gene3D" id="1.10.10.10">
    <property type="entry name" value="Winged helix-like DNA-binding domain superfamily/Winged helix DNA-binding domain"/>
    <property type="match status" value="1"/>
</dbReference>
<gene>
    <name evidence="2" type="ORF">GO014_11105</name>
</gene>
<dbReference type="AlphaFoldDB" id="A0A7X3FRU1"/>
<accession>A0A7X3FRU1</accession>
<dbReference type="CDD" id="cd00090">
    <property type="entry name" value="HTH_ARSR"/>
    <property type="match status" value="1"/>
</dbReference>
<dbReference type="PANTHER" id="PTHR38600:SF1">
    <property type="entry name" value="TRANSCRIPTIONAL REGULATORY PROTEIN"/>
    <property type="match status" value="1"/>
</dbReference>
<organism evidence="2 3">
    <name type="scientific">Devosia marina</name>
    <dbReference type="NCBI Taxonomy" id="2683198"/>
    <lineage>
        <taxon>Bacteria</taxon>
        <taxon>Pseudomonadati</taxon>
        <taxon>Pseudomonadota</taxon>
        <taxon>Alphaproteobacteria</taxon>
        <taxon>Hyphomicrobiales</taxon>
        <taxon>Devosiaceae</taxon>
        <taxon>Devosia</taxon>
    </lineage>
</organism>
<keyword evidence="3" id="KW-1185">Reference proteome</keyword>
<dbReference type="PRINTS" id="PR00778">
    <property type="entry name" value="HTHARSR"/>
</dbReference>